<dbReference type="Gene3D" id="1.10.10.60">
    <property type="entry name" value="Homeodomain-like"/>
    <property type="match status" value="1"/>
</dbReference>
<evidence type="ECO:0000313" key="9">
    <source>
        <dbReference type="Proteomes" id="UP000317940"/>
    </source>
</evidence>
<evidence type="ECO:0000256" key="1">
    <source>
        <dbReference type="ARBA" id="ARBA00023015"/>
    </source>
</evidence>
<dbReference type="Pfam" id="PF00440">
    <property type="entry name" value="TetR_N"/>
    <property type="match status" value="1"/>
</dbReference>
<organism evidence="8 9">
    <name type="scientific">Kitasatospora viridis</name>
    <dbReference type="NCBI Taxonomy" id="281105"/>
    <lineage>
        <taxon>Bacteria</taxon>
        <taxon>Bacillati</taxon>
        <taxon>Actinomycetota</taxon>
        <taxon>Actinomycetes</taxon>
        <taxon>Kitasatosporales</taxon>
        <taxon>Streptomycetaceae</taxon>
        <taxon>Kitasatospora</taxon>
    </lineage>
</organism>
<name>A0A561ULI7_9ACTN</name>
<evidence type="ECO:0000256" key="4">
    <source>
        <dbReference type="PROSITE-ProRule" id="PRU00335"/>
    </source>
</evidence>
<reference evidence="8 9" key="1">
    <citation type="submission" date="2019-06" db="EMBL/GenBank/DDBJ databases">
        <title>Sequencing the genomes of 1000 actinobacteria strains.</title>
        <authorList>
            <person name="Klenk H.-P."/>
        </authorList>
    </citation>
    <scope>NUCLEOTIDE SEQUENCE [LARGE SCALE GENOMIC DNA]</scope>
    <source>
        <strain evidence="8 9">DSM 44826</strain>
    </source>
</reference>
<evidence type="ECO:0000313" key="8">
    <source>
        <dbReference type="EMBL" id="TWG00233.1"/>
    </source>
</evidence>
<proteinExistence type="predicted"/>
<evidence type="ECO:0000259" key="6">
    <source>
        <dbReference type="PROSITE" id="PS50949"/>
    </source>
</evidence>
<feature type="domain" description="HTH tetR-type" evidence="7">
    <location>
        <begin position="125"/>
        <end position="185"/>
    </location>
</feature>
<keyword evidence="3" id="KW-0804">Transcription</keyword>
<dbReference type="GO" id="GO:0003677">
    <property type="term" value="F:DNA binding"/>
    <property type="evidence" value="ECO:0007669"/>
    <property type="project" value="UniProtKB-UniRule"/>
</dbReference>
<gene>
    <name evidence="8" type="ORF">FHX73_114106</name>
</gene>
<dbReference type="RefSeq" id="WP_145906360.1">
    <property type="nucleotide sequence ID" value="NZ_BAAAMZ010000016.1"/>
</dbReference>
<dbReference type="InterPro" id="IPR036390">
    <property type="entry name" value="WH_DNA-bd_sf"/>
</dbReference>
<dbReference type="SUPFAM" id="SSF46689">
    <property type="entry name" value="Homeodomain-like"/>
    <property type="match status" value="1"/>
</dbReference>
<dbReference type="GO" id="GO:0045892">
    <property type="term" value="P:negative regulation of DNA-templated transcription"/>
    <property type="evidence" value="ECO:0007669"/>
    <property type="project" value="InterPro"/>
</dbReference>
<keyword evidence="9" id="KW-1185">Reference proteome</keyword>
<dbReference type="InterPro" id="IPR000524">
    <property type="entry name" value="Tscrpt_reg_HTH_GntR"/>
</dbReference>
<comment type="caution">
    <text evidence="8">The sequence shown here is derived from an EMBL/GenBank/DDBJ whole genome shotgun (WGS) entry which is preliminary data.</text>
</comment>
<dbReference type="PROSITE" id="PS50949">
    <property type="entry name" value="HTH_GNTR"/>
    <property type="match status" value="1"/>
</dbReference>
<dbReference type="PANTHER" id="PTHR44846:SF17">
    <property type="entry name" value="GNTR-FAMILY TRANSCRIPTIONAL REGULATOR"/>
    <property type="match status" value="1"/>
</dbReference>
<feature type="domain" description="HTH gntR-type" evidence="6">
    <location>
        <begin position="7"/>
        <end position="75"/>
    </location>
</feature>
<evidence type="ECO:0000256" key="5">
    <source>
        <dbReference type="SAM" id="MobiDB-lite"/>
    </source>
</evidence>
<keyword evidence="2 4" id="KW-0238">DNA-binding</keyword>
<dbReference type="AlphaFoldDB" id="A0A561ULI7"/>
<dbReference type="Pfam" id="PF00392">
    <property type="entry name" value="GntR"/>
    <property type="match status" value="1"/>
</dbReference>
<dbReference type="InterPro" id="IPR009057">
    <property type="entry name" value="Homeodomain-like_sf"/>
</dbReference>
<dbReference type="Gene3D" id="1.10.10.10">
    <property type="entry name" value="Winged helix-like DNA-binding domain superfamily/Winged helix DNA-binding domain"/>
    <property type="match status" value="1"/>
</dbReference>
<dbReference type="EMBL" id="VIWT01000001">
    <property type="protein sequence ID" value="TWG00233.1"/>
    <property type="molecule type" value="Genomic_DNA"/>
</dbReference>
<dbReference type="PROSITE" id="PS50977">
    <property type="entry name" value="HTH_TETR_2"/>
    <property type="match status" value="1"/>
</dbReference>
<dbReference type="OrthoDB" id="2570341at2"/>
<evidence type="ECO:0000256" key="3">
    <source>
        <dbReference type="ARBA" id="ARBA00023163"/>
    </source>
</evidence>
<dbReference type="InterPro" id="IPR050679">
    <property type="entry name" value="Bact_HTH_transcr_reg"/>
</dbReference>
<dbReference type="InterPro" id="IPR004111">
    <property type="entry name" value="Repressor_TetR_C"/>
</dbReference>
<keyword evidence="1" id="KW-0805">Transcription regulation</keyword>
<evidence type="ECO:0000259" key="7">
    <source>
        <dbReference type="PROSITE" id="PS50977"/>
    </source>
</evidence>
<dbReference type="CDD" id="cd07377">
    <property type="entry name" value="WHTH_GntR"/>
    <property type="match status" value="1"/>
</dbReference>
<protein>
    <submittedName>
        <fullName evidence="8">TetR family transcriptional regulator</fullName>
    </submittedName>
</protein>
<feature type="region of interest" description="Disordered" evidence="5">
    <location>
        <begin position="65"/>
        <end position="126"/>
    </location>
</feature>
<evidence type="ECO:0000256" key="2">
    <source>
        <dbReference type="ARBA" id="ARBA00023125"/>
    </source>
</evidence>
<sequence>MTTHQELPPYLTIAAELRQRITDGALRPGDKVPSTRQLTKEYGVAMATATKALAALRQEGLVRSQPGSGTVVAGAAPGPGAAGPTAAGPTAAGPATPGPIPTGPTATGSAVAGGEPRPARDGGPGLSRQRIVRAAITVADAEGLAAVTMRRLATELGSAPMALYRHMANREDLLDLMADQVLGDYPMPDAGLTGWRPRLEALALRQWEIFRRHPWLSGTISLTRPTPLPNALRHGEWVVAALDDCPLDPGSKLYVHILMFAFVRGMAVNLDMQATDRRGDQLTDEEWMAAQEGRLDETFASGEYPAFAAVLSQLDENGFDYDLDRLFAFALERTLDGLALFIERAGS</sequence>
<dbReference type="InterPro" id="IPR036388">
    <property type="entry name" value="WH-like_DNA-bd_sf"/>
</dbReference>
<dbReference type="GO" id="GO:0003700">
    <property type="term" value="F:DNA-binding transcription factor activity"/>
    <property type="evidence" value="ECO:0007669"/>
    <property type="project" value="InterPro"/>
</dbReference>
<dbReference type="SMART" id="SM00345">
    <property type="entry name" value="HTH_GNTR"/>
    <property type="match status" value="1"/>
</dbReference>
<accession>A0A561ULI7</accession>
<dbReference type="SUPFAM" id="SSF46785">
    <property type="entry name" value="Winged helix' DNA-binding domain"/>
    <property type="match status" value="1"/>
</dbReference>
<dbReference type="PANTHER" id="PTHR44846">
    <property type="entry name" value="MANNOSYL-D-GLYCERATE TRANSPORT/METABOLISM SYSTEM REPRESSOR MNGR-RELATED"/>
    <property type="match status" value="1"/>
</dbReference>
<dbReference type="SUPFAM" id="SSF48498">
    <property type="entry name" value="Tetracyclin repressor-like, C-terminal domain"/>
    <property type="match status" value="1"/>
</dbReference>
<feature type="compositionally biased region" description="Low complexity" evidence="5">
    <location>
        <begin position="66"/>
        <end position="95"/>
    </location>
</feature>
<dbReference type="InterPro" id="IPR036271">
    <property type="entry name" value="Tet_transcr_reg_TetR-rel_C_sf"/>
</dbReference>
<dbReference type="Pfam" id="PF02909">
    <property type="entry name" value="TetR_C_1"/>
    <property type="match status" value="1"/>
</dbReference>
<dbReference type="Gene3D" id="1.10.357.10">
    <property type="entry name" value="Tetracycline Repressor, domain 2"/>
    <property type="match status" value="1"/>
</dbReference>
<dbReference type="Proteomes" id="UP000317940">
    <property type="component" value="Unassembled WGS sequence"/>
</dbReference>
<dbReference type="InterPro" id="IPR001647">
    <property type="entry name" value="HTH_TetR"/>
</dbReference>
<feature type="DNA-binding region" description="H-T-H motif" evidence="4">
    <location>
        <begin position="148"/>
        <end position="167"/>
    </location>
</feature>